<organism evidence="2 3">
    <name type="scientific">Litoreibacter arenae DSM 19593</name>
    <dbReference type="NCBI Taxonomy" id="1123360"/>
    <lineage>
        <taxon>Bacteria</taxon>
        <taxon>Pseudomonadati</taxon>
        <taxon>Pseudomonadota</taxon>
        <taxon>Alphaproteobacteria</taxon>
        <taxon>Rhodobacterales</taxon>
        <taxon>Roseobacteraceae</taxon>
        <taxon>Litoreibacter</taxon>
    </lineage>
</organism>
<dbReference type="OrthoDB" id="9814689at2"/>
<comment type="caution">
    <text evidence="2">The sequence shown here is derived from an EMBL/GenBank/DDBJ whole genome shotgun (WGS) entry which is preliminary data.</text>
</comment>
<dbReference type="Proteomes" id="UP000015351">
    <property type="component" value="Unassembled WGS sequence"/>
</dbReference>
<protein>
    <recommendedName>
        <fullName evidence="1">DUF1638 domain-containing protein</fullName>
    </recommendedName>
</protein>
<dbReference type="EMBL" id="AONI01000010">
    <property type="protein sequence ID" value="EPX79175.1"/>
    <property type="molecule type" value="Genomic_DNA"/>
</dbReference>
<keyword evidence="3" id="KW-1185">Reference proteome</keyword>
<evidence type="ECO:0000259" key="1">
    <source>
        <dbReference type="Pfam" id="PF07796"/>
    </source>
</evidence>
<dbReference type="InterPro" id="IPR012437">
    <property type="entry name" value="DUF1638"/>
</dbReference>
<dbReference type="RefSeq" id="WP_021100555.1">
    <property type="nucleotide sequence ID" value="NZ_KE557306.1"/>
</dbReference>
<evidence type="ECO:0000313" key="2">
    <source>
        <dbReference type="EMBL" id="EPX79175.1"/>
    </source>
</evidence>
<reference evidence="3" key="1">
    <citation type="journal article" date="2013" name="Stand. Genomic Sci.">
        <title>Genome sequence of the Litoreibacter arenae type strain (DSM 19593(T)), a member of the Roseobacter clade isolated from sea sand.</title>
        <authorList>
            <person name="Riedel T."/>
            <person name="Fiebig A."/>
            <person name="Petersen J."/>
            <person name="Gronow S."/>
            <person name="Kyrpides N.C."/>
            <person name="Goker M."/>
            <person name="Klenk H.P."/>
        </authorList>
    </citation>
    <scope>NUCLEOTIDE SEQUENCE [LARGE SCALE GENOMIC DNA]</scope>
    <source>
        <strain evidence="3">DSM 19593</strain>
    </source>
</reference>
<dbReference type="eggNOG" id="ENOG502Z8BR">
    <property type="taxonomic scope" value="Bacteria"/>
</dbReference>
<dbReference type="Pfam" id="PF07796">
    <property type="entry name" value="DUF1638"/>
    <property type="match status" value="1"/>
</dbReference>
<dbReference type="AlphaFoldDB" id="S9RM53"/>
<evidence type="ECO:0000313" key="3">
    <source>
        <dbReference type="Proteomes" id="UP000015351"/>
    </source>
</evidence>
<feature type="domain" description="DUF1638" evidence="1">
    <location>
        <begin position="50"/>
        <end position="205"/>
    </location>
</feature>
<proteinExistence type="predicted"/>
<accession>S9RM53</accession>
<dbReference type="STRING" id="1123360.thalar_01998"/>
<name>S9RM53_9RHOB</name>
<dbReference type="HOGENOM" id="CLU_1288014_0_0_5"/>
<dbReference type="PATRIC" id="fig|1123360.3.peg.1976"/>
<sequence length="210" mass="23106">MTTPDDATLRDEGLAPSGSGRVLLLACGALAREILALKAQNGWDHMTLACLPAILHNTPDKIVPAVRDAVAKHRADFDKIFVVYADCGTGGMLKAACDEMGVEMVEGPHCYSFYEGNAAFETRDEVTAFYLTDFLARQFDAFVTKPLGLDRHPELKDIYFGNYEKLVYQAQSRDPTLEEKAKACAAFLGLDYEYRFTGYGDLETTLAAQA</sequence>
<gene>
    <name evidence="2" type="ORF">thalar_01998</name>
</gene>